<evidence type="ECO:0000256" key="10">
    <source>
        <dbReference type="ARBA" id="ARBA00022679"/>
    </source>
</evidence>
<dbReference type="GO" id="GO:0005886">
    <property type="term" value="C:plasma membrane"/>
    <property type="evidence" value="ECO:0007669"/>
    <property type="project" value="UniProtKB-SubCell"/>
</dbReference>
<comment type="function">
    <text evidence="2">The phosphoenolpyruvate-dependent sugar phosphotransferase system (sugar PTS), a major carbohydrate active transport system, catalyzes the phosphorylation of incoming sugar substrates concomitantly with their translocation across the cell membrane. The enzyme II CmtAB PTS system is involved in D-mannitol transport.</text>
</comment>
<sequence length="536" mass="55292">MAASPAMSGRKAAQVRLQRFGAFLTGMIMPNLPAFVAWGLITSLFISLGWTPNAVIGGFGNADVGSWQGAATQLVEAEDGTTFRQYLGLVGPMITYLLPLLIANAGGRIVYGERGGVVASIATVGIIVGSTIPMFLGAMIVGPLAAWIMKKVDAIWHGKIRPGFEMLVNMYSAGIVGGTLAVAALFGIAPLVTQISNVLGAVVEWLAANSLLPLLSVIVEPAKVLFLNNAVGNGILVPLGVQQVTESGKSLLFLVESNPGPGLGILLAYTLFGVGSAKASAPGAIIIHFFGGIHEVYFPFVLMKPMLIVAAILGGATGVATNAVLGSGLVGPAAPGSIFAVLAQTSRDSYLGVILSVLFAAGVSFLVSALILRASRRRDLELGESGDLEAAIAQTEANKGKGSSVLGTLSQRDGEPTTMADATTPVTATAVADGPVRSIIFACDAGMGSSAMGASVLRSKLKKAGAGDVSVVNVAVANLHDDADLVISQRELTDRARIRAPHSRHLSVDNFMNSPVYDQVVDEVTARRHDAEGADK</sequence>
<dbReference type="InterPro" id="IPR050893">
    <property type="entry name" value="Sugar_PTS"/>
</dbReference>
<name>A0A512DCU5_9CELL</name>
<evidence type="ECO:0000256" key="1">
    <source>
        <dbReference type="ARBA" id="ARBA00001655"/>
    </source>
</evidence>
<dbReference type="Pfam" id="PF02378">
    <property type="entry name" value="PTS_EIIC"/>
    <property type="match status" value="1"/>
</dbReference>
<dbReference type="PANTHER" id="PTHR30181:SF2">
    <property type="entry name" value="PTS SYSTEM MANNITOL-SPECIFIC EIICBA COMPONENT"/>
    <property type="match status" value="1"/>
</dbReference>
<evidence type="ECO:0000256" key="16">
    <source>
        <dbReference type="SAM" id="MobiDB-lite"/>
    </source>
</evidence>
<evidence type="ECO:0000256" key="4">
    <source>
        <dbReference type="ARBA" id="ARBA00011909"/>
    </source>
</evidence>
<evidence type="ECO:0000313" key="21">
    <source>
        <dbReference type="Proteomes" id="UP000321181"/>
    </source>
</evidence>
<evidence type="ECO:0000256" key="11">
    <source>
        <dbReference type="ARBA" id="ARBA00022683"/>
    </source>
</evidence>
<dbReference type="EMBL" id="BJYY01000013">
    <property type="protein sequence ID" value="GEO34283.1"/>
    <property type="molecule type" value="Genomic_DNA"/>
</dbReference>
<feature type="domain" description="PTS EIIB type-2" evidence="18">
    <location>
        <begin position="437"/>
        <end position="532"/>
    </location>
</feature>
<evidence type="ECO:0000256" key="9">
    <source>
        <dbReference type="ARBA" id="ARBA00022597"/>
    </source>
</evidence>
<keyword evidence="11" id="KW-0598">Phosphotransferase system</keyword>
<keyword evidence="14 17" id="KW-0472">Membrane</keyword>
<dbReference type="GO" id="GO:0022872">
    <property type="term" value="F:protein-N(PI)-phosphohistidine-mannitol phosphotransferase system transmembrane transporter activity"/>
    <property type="evidence" value="ECO:0007669"/>
    <property type="project" value="InterPro"/>
</dbReference>
<feature type="transmembrane region" description="Helical" evidence="17">
    <location>
        <begin position="20"/>
        <end position="41"/>
    </location>
</feature>
<evidence type="ECO:0000259" key="19">
    <source>
        <dbReference type="PROSITE" id="PS51104"/>
    </source>
</evidence>
<evidence type="ECO:0000256" key="13">
    <source>
        <dbReference type="ARBA" id="ARBA00022989"/>
    </source>
</evidence>
<feature type="transmembrane region" description="Helical" evidence="17">
    <location>
        <begin position="198"/>
        <end position="219"/>
    </location>
</feature>
<evidence type="ECO:0000256" key="3">
    <source>
        <dbReference type="ARBA" id="ARBA00004651"/>
    </source>
</evidence>
<keyword evidence="8" id="KW-0597">Phosphoprotein</keyword>
<feature type="domain" description="PTS EIIC type-2" evidence="19">
    <location>
        <begin position="20"/>
        <end position="373"/>
    </location>
</feature>
<dbReference type="InterPro" id="IPR013014">
    <property type="entry name" value="PTS_EIIC_2"/>
</dbReference>
<evidence type="ECO:0000256" key="8">
    <source>
        <dbReference type="ARBA" id="ARBA00022553"/>
    </source>
</evidence>
<dbReference type="InterPro" id="IPR029503">
    <property type="entry name" value="PTS_EIIB_mannitol"/>
</dbReference>
<feature type="transmembrane region" description="Helical" evidence="17">
    <location>
        <begin position="305"/>
        <end position="330"/>
    </location>
</feature>
<protein>
    <recommendedName>
        <fullName evidence="5">PTS system mannitol-specific EIICB component</fullName>
        <ecNumber evidence="4">2.7.1.197</ecNumber>
    </recommendedName>
    <alternativeName>
        <fullName evidence="15">EIICB-Mtl</fullName>
    </alternativeName>
</protein>
<comment type="catalytic activity">
    <reaction evidence="1">
        <text>D-mannitol(out) + N(pros)-phospho-L-histidyl-[protein] = D-mannitol 1-phosphate(in) + L-histidyl-[protein]</text>
        <dbReference type="Rhea" id="RHEA:33363"/>
        <dbReference type="Rhea" id="RHEA-COMP:9745"/>
        <dbReference type="Rhea" id="RHEA-COMP:9746"/>
        <dbReference type="ChEBI" id="CHEBI:16899"/>
        <dbReference type="ChEBI" id="CHEBI:29979"/>
        <dbReference type="ChEBI" id="CHEBI:61381"/>
        <dbReference type="ChEBI" id="CHEBI:64837"/>
        <dbReference type="EC" id="2.7.1.197"/>
    </reaction>
</comment>
<dbReference type="InterPro" id="IPR036095">
    <property type="entry name" value="PTS_EIIB-like_sf"/>
</dbReference>
<evidence type="ECO:0000256" key="2">
    <source>
        <dbReference type="ARBA" id="ARBA00002434"/>
    </source>
</evidence>
<proteinExistence type="predicted"/>
<keyword evidence="21" id="KW-1185">Reference proteome</keyword>
<keyword evidence="13 17" id="KW-1133">Transmembrane helix</keyword>
<dbReference type="CDD" id="cd05567">
    <property type="entry name" value="PTS_IIB_mannitol"/>
    <property type="match status" value="1"/>
</dbReference>
<dbReference type="EC" id="2.7.1.197" evidence="4"/>
<keyword evidence="7" id="KW-1003">Cell membrane</keyword>
<keyword evidence="6" id="KW-0813">Transport</keyword>
<dbReference type="AlphaFoldDB" id="A0A512DCU5"/>
<dbReference type="PROSITE" id="PS51104">
    <property type="entry name" value="PTS_EIIC_TYPE_2"/>
    <property type="match status" value="1"/>
</dbReference>
<evidence type="ECO:0000313" key="20">
    <source>
        <dbReference type="EMBL" id="GEO34283.1"/>
    </source>
</evidence>
<dbReference type="GO" id="GO:0090563">
    <property type="term" value="F:protein-phosphocysteine-sugar phosphotransferase activity"/>
    <property type="evidence" value="ECO:0007669"/>
    <property type="project" value="TreeGrafter"/>
</dbReference>
<feature type="transmembrane region" description="Helical" evidence="17">
    <location>
        <begin position="168"/>
        <end position="191"/>
    </location>
</feature>
<keyword evidence="12 17" id="KW-0812">Transmembrane</keyword>
<dbReference type="InterPro" id="IPR013011">
    <property type="entry name" value="PTS_EIIB_2"/>
</dbReference>
<dbReference type="Proteomes" id="UP000321181">
    <property type="component" value="Unassembled WGS sequence"/>
</dbReference>
<feature type="region of interest" description="Disordered" evidence="16">
    <location>
        <begin position="401"/>
        <end position="423"/>
    </location>
</feature>
<evidence type="ECO:0000256" key="7">
    <source>
        <dbReference type="ARBA" id="ARBA00022475"/>
    </source>
</evidence>
<keyword evidence="9" id="KW-0762">Sugar transport</keyword>
<dbReference type="SUPFAM" id="SSF52794">
    <property type="entry name" value="PTS system IIB component-like"/>
    <property type="match status" value="1"/>
</dbReference>
<feature type="transmembrane region" description="Helical" evidence="17">
    <location>
        <begin position="350"/>
        <end position="372"/>
    </location>
</feature>
<dbReference type="PANTHER" id="PTHR30181">
    <property type="entry name" value="MANNITOL PERMEASE IIC COMPONENT"/>
    <property type="match status" value="1"/>
</dbReference>
<feature type="transmembrane region" description="Helical" evidence="17">
    <location>
        <begin position="117"/>
        <end position="148"/>
    </location>
</feature>
<keyword evidence="10" id="KW-0808">Transferase</keyword>
<comment type="subcellular location">
    <subcellularLocation>
        <location evidence="3">Cell membrane</location>
        <topology evidence="3">Multi-pass membrane protein</topology>
    </subcellularLocation>
</comment>
<feature type="transmembrane region" description="Helical" evidence="17">
    <location>
        <begin position="86"/>
        <end position="105"/>
    </location>
</feature>
<comment type="caution">
    <text evidence="20">The sequence shown here is derived from an EMBL/GenBank/DDBJ whole genome shotgun (WGS) entry which is preliminary data.</text>
</comment>
<evidence type="ECO:0000256" key="15">
    <source>
        <dbReference type="ARBA" id="ARBA00033349"/>
    </source>
</evidence>
<evidence type="ECO:0000256" key="17">
    <source>
        <dbReference type="SAM" id="Phobius"/>
    </source>
</evidence>
<evidence type="ECO:0000256" key="6">
    <source>
        <dbReference type="ARBA" id="ARBA00022448"/>
    </source>
</evidence>
<accession>A0A512DCU5</accession>
<gene>
    <name evidence="20" type="primary">mtlA</name>
    <name evidence="20" type="ORF">CAE01nite_20080</name>
</gene>
<dbReference type="GO" id="GO:0009401">
    <property type="term" value="P:phosphoenolpyruvate-dependent sugar phosphotransferase system"/>
    <property type="evidence" value="ECO:0007669"/>
    <property type="project" value="UniProtKB-KW"/>
</dbReference>
<dbReference type="Gene3D" id="3.40.50.2300">
    <property type="match status" value="1"/>
</dbReference>
<feature type="transmembrane region" description="Helical" evidence="17">
    <location>
        <begin position="266"/>
        <end position="293"/>
    </location>
</feature>
<reference evidence="20 21" key="1">
    <citation type="submission" date="2019-07" db="EMBL/GenBank/DDBJ databases">
        <title>Whole genome shotgun sequence of Cellulomonas aerilata NBRC 106308.</title>
        <authorList>
            <person name="Hosoyama A."/>
            <person name="Uohara A."/>
            <person name="Ohji S."/>
            <person name="Ichikawa N."/>
        </authorList>
    </citation>
    <scope>NUCLEOTIDE SEQUENCE [LARGE SCALE GENOMIC DNA]</scope>
    <source>
        <strain evidence="20 21">NBRC 106308</strain>
    </source>
</reference>
<dbReference type="InterPro" id="IPR003501">
    <property type="entry name" value="PTS_EIIB_2/3"/>
</dbReference>
<evidence type="ECO:0000256" key="14">
    <source>
        <dbReference type="ARBA" id="ARBA00023136"/>
    </source>
</evidence>
<dbReference type="PROSITE" id="PS51099">
    <property type="entry name" value="PTS_EIIB_TYPE_2"/>
    <property type="match status" value="1"/>
</dbReference>
<dbReference type="Pfam" id="PF02302">
    <property type="entry name" value="PTS_IIB"/>
    <property type="match status" value="1"/>
</dbReference>
<evidence type="ECO:0000259" key="18">
    <source>
        <dbReference type="PROSITE" id="PS51099"/>
    </source>
</evidence>
<dbReference type="InterPro" id="IPR003352">
    <property type="entry name" value="PTS_EIIC"/>
</dbReference>
<organism evidence="20 21">
    <name type="scientific">Cellulomonas aerilata</name>
    <dbReference type="NCBI Taxonomy" id="515326"/>
    <lineage>
        <taxon>Bacteria</taxon>
        <taxon>Bacillati</taxon>
        <taxon>Actinomycetota</taxon>
        <taxon>Actinomycetes</taxon>
        <taxon>Micrococcales</taxon>
        <taxon>Cellulomonadaceae</taxon>
        <taxon>Cellulomonas</taxon>
    </lineage>
</organism>
<evidence type="ECO:0000256" key="5">
    <source>
        <dbReference type="ARBA" id="ARBA00021825"/>
    </source>
</evidence>
<evidence type="ECO:0000256" key="12">
    <source>
        <dbReference type="ARBA" id="ARBA00022692"/>
    </source>
</evidence>